<dbReference type="RefSeq" id="WP_096327926.1">
    <property type="nucleotide sequence ID" value="NZ_FOMX01000013.1"/>
</dbReference>
<feature type="region of interest" description="Disordered" evidence="1">
    <location>
        <begin position="31"/>
        <end position="50"/>
    </location>
</feature>
<dbReference type="PANTHER" id="PTHR46534:SF1">
    <property type="entry name" value="IGGFC-BINDING PROTEIN N-TERMINAL DOMAIN-CONTAINING PROTEIN"/>
    <property type="match status" value="1"/>
</dbReference>
<proteinExistence type="predicted"/>
<reference evidence="5" key="1">
    <citation type="submission" date="2016-10" db="EMBL/GenBank/DDBJ databases">
        <authorList>
            <person name="Varghese N."/>
            <person name="Submissions S."/>
        </authorList>
    </citation>
    <scope>NUCLEOTIDE SEQUENCE [LARGE SCALE GENOMIC DNA]</scope>
    <source>
        <strain evidence="5">ATCC 25963</strain>
    </source>
</reference>
<keyword evidence="5" id="KW-1185">Reference proteome</keyword>
<keyword evidence="2" id="KW-0732">Signal</keyword>
<sequence length="571" mass="60669">MSQLLRPRALVGALVLLAACPDLLPADTDGAGTTAPATGEPATTTTSGADPTTGFVPLCLPGQTRCDPEQPNVLQTCKDTGAAWEPLACAHECVEDLGAASCVGPCDSDDDPTSIGCEFLAIRMASFNGPDDTDALIVGNTDPVELAAVQLYFTPTNDFAEQPVLDPVILAPGESHVFDITVDPLAFTNFRNGGVFRLVSDRPVAAYLHSPLANEASNDASMLLPVRWLRKDYVIASWPPFVDADEPDAVNGRPSYFTVIALEDDTTVTWKPRRRTAGLGNQFDPVEPGGTGTKLMRRFDVLQVAASSPIGDTDYPHHDVSGTLVSADKNIWVMGATECAYVPFGSGWCNHLQEQMIPLEYWGSTYVAPPSPPRSGSEKQYWRVFAGDDDVTIGVASTADPGNTQFVTIAERGDFREFEVDFGVTLLFVGLNDAPILPVQYLAGNKAAGGIGDPAMVQMIAAEQWRDRYVFVTGADYEANFVQVVRRTGGADVTIDGQVVVGWKLANFAGADNFQIADVPLASGGAAATYVAASAEPFGINVVGYNPAGPGDKTSAYAYPGGMRLEKLFVP</sequence>
<dbReference type="OrthoDB" id="7794186at2"/>
<feature type="domain" description="IgGFc-binding protein N-terminal" evidence="3">
    <location>
        <begin position="219"/>
        <end position="544"/>
    </location>
</feature>
<dbReference type="EMBL" id="FOMX01000013">
    <property type="protein sequence ID" value="SFE40805.1"/>
    <property type="molecule type" value="Genomic_DNA"/>
</dbReference>
<gene>
    <name evidence="4" type="ORF">SAMN02745121_04151</name>
</gene>
<evidence type="ECO:0000313" key="4">
    <source>
        <dbReference type="EMBL" id="SFE40805.1"/>
    </source>
</evidence>
<dbReference type="AlphaFoldDB" id="A0A1I2A9R5"/>
<evidence type="ECO:0000256" key="1">
    <source>
        <dbReference type="SAM" id="MobiDB-lite"/>
    </source>
</evidence>
<protein>
    <recommendedName>
        <fullName evidence="3">IgGFc-binding protein N-terminal domain-containing protein</fullName>
    </recommendedName>
</protein>
<feature type="chain" id="PRO_5011492608" description="IgGFc-binding protein N-terminal domain-containing protein" evidence="2">
    <location>
        <begin position="19"/>
        <end position="571"/>
    </location>
</feature>
<name>A0A1I2A9R5_9BACT</name>
<evidence type="ECO:0000256" key="2">
    <source>
        <dbReference type="SAM" id="SignalP"/>
    </source>
</evidence>
<evidence type="ECO:0000259" key="3">
    <source>
        <dbReference type="Pfam" id="PF17517"/>
    </source>
</evidence>
<dbReference type="STRING" id="54.SAMN02745121_04151"/>
<organism evidence="4 5">
    <name type="scientific">Nannocystis exedens</name>
    <dbReference type="NCBI Taxonomy" id="54"/>
    <lineage>
        <taxon>Bacteria</taxon>
        <taxon>Pseudomonadati</taxon>
        <taxon>Myxococcota</taxon>
        <taxon>Polyangia</taxon>
        <taxon>Nannocystales</taxon>
        <taxon>Nannocystaceae</taxon>
        <taxon>Nannocystis</taxon>
    </lineage>
</organism>
<dbReference type="Proteomes" id="UP000199400">
    <property type="component" value="Unassembled WGS sequence"/>
</dbReference>
<feature type="signal peptide" evidence="2">
    <location>
        <begin position="1"/>
        <end position="18"/>
    </location>
</feature>
<dbReference type="PANTHER" id="PTHR46534">
    <property type="entry name" value="IGGFC_BINDING DOMAIN-CONTAINING PROTEIN"/>
    <property type="match status" value="1"/>
</dbReference>
<evidence type="ECO:0000313" key="5">
    <source>
        <dbReference type="Proteomes" id="UP000199400"/>
    </source>
</evidence>
<dbReference type="Pfam" id="PF17517">
    <property type="entry name" value="IgGFc_binding"/>
    <property type="match status" value="1"/>
</dbReference>
<dbReference type="InterPro" id="IPR035234">
    <property type="entry name" value="IgGFc-bd_N"/>
</dbReference>
<accession>A0A1I2A9R5</accession>
<dbReference type="PROSITE" id="PS51257">
    <property type="entry name" value="PROKAR_LIPOPROTEIN"/>
    <property type="match status" value="1"/>
</dbReference>